<gene>
    <name evidence="1" type="ORF">GCM10009727_71870</name>
</gene>
<reference evidence="2" key="1">
    <citation type="journal article" date="2019" name="Int. J. Syst. Evol. Microbiol.">
        <title>The Global Catalogue of Microorganisms (GCM) 10K type strain sequencing project: providing services to taxonomists for standard genome sequencing and annotation.</title>
        <authorList>
            <consortium name="The Broad Institute Genomics Platform"/>
            <consortium name="The Broad Institute Genome Sequencing Center for Infectious Disease"/>
            <person name="Wu L."/>
            <person name="Ma J."/>
        </authorList>
    </citation>
    <scope>NUCLEOTIDE SEQUENCE [LARGE SCALE GENOMIC DNA]</scope>
    <source>
        <strain evidence="2">JCM 13850</strain>
    </source>
</reference>
<evidence type="ECO:0000313" key="1">
    <source>
        <dbReference type="EMBL" id="GAA2159732.1"/>
    </source>
</evidence>
<organism evidence="1 2">
    <name type="scientific">Actinomadura napierensis</name>
    <dbReference type="NCBI Taxonomy" id="267854"/>
    <lineage>
        <taxon>Bacteria</taxon>
        <taxon>Bacillati</taxon>
        <taxon>Actinomycetota</taxon>
        <taxon>Actinomycetes</taxon>
        <taxon>Streptosporangiales</taxon>
        <taxon>Thermomonosporaceae</taxon>
        <taxon>Actinomadura</taxon>
    </lineage>
</organism>
<keyword evidence="2" id="KW-1185">Reference proteome</keyword>
<name>A0ABP5M1R4_9ACTN</name>
<proteinExistence type="predicted"/>
<comment type="caution">
    <text evidence="1">The sequence shown here is derived from an EMBL/GenBank/DDBJ whole genome shotgun (WGS) entry which is preliminary data.</text>
</comment>
<dbReference type="RefSeq" id="WP_344277915.1">
    <property type="nucleotide sequence ID" value="NZ_BAAAMR010000087.1"/>
</dbReference>
<sequence length="161" mass="17189">MTRIDRVAEGGHVVRRRIRRYRYPATGHLVEEVEEDVAPPDWRAAAWVLERRHPDGFARPSQLQARECRHAVMTACRYLAACAAGAPGEVRSHSASAFRKRVATLGSLAELLGGVMLGEWHVAGSAGALIAVLLFRRGVVLAPVLLGGVPVGVLAGGEGAP</sequence>
<evidence type="ECO:0000313" key="2">
    <source>
        <dbReference type="Proteomes" id="UP001501020"/>
    </source>
</evidence>
<protein>
    <submittedName>
        <fullName evidence="1">Uncharacterized protein</fullName>
    </submittedName>
</protein>
<dbReference type="Proteomes" id="UP001501020">
    <property type="component" value="Unassembled WGS sequence"/>
</dbReference>
<dbReference type="EMBL" id="BAAAMR010000087">
    <property type="protein sequence ID" value="GAA2159732.1"/>
    <property type="molecule type" value="Genomic_DNA"/>
</dbReference>
<accession>A0ABP5M1R4</accession>